<evidence type="ECO:0000313" key="1">
    <source>
        <dbReference type="EMBL" id="NDY57128.1"/>
    </source>
</evidence>
<name>A0A7K3NLR3_9BACT</name>
<proteinExistence type="predicted"/>
<dbReference type="Proteomes" id="UP000469724">
    <property type="component" value="Unassembled WGS sequence"/>
</dbReference>
<protein>
    <submittedName>
        <fullName evidence="1">Amino acid ABC transporter substrate-binding protein</fullName>
    </submittedName>
</protein>
<organism evidence="1 2">
    <name type="scientific">Desulfolutivibrio sulfodismutans</name>
    <dbReference type="NCBI Taxonomy" id="63561"/>
    <lineage>
        <taxon>Bacteria</taxon>
        <taxon>Pseudomonadati</taxon>
        <taxon>Thermodesulfobacteriota</taxon>
        <taxon>Desulfovibrionia</taxon>
        <taxon>Desulfovibrionales</taxon>
        <taxon>Desulfovibrionaceae</taxon>
        <taxon>Desulfolutivibrio</taxon>
    </lineage>
</organism>
<dbReference type="SUPFAM" id="SSF53850">
    <property type="entry name" value="Periplasmic binding protein-like II"/>
    <property type="match status" value="1"/>
</dbReference>
<gene>
    <name evidence="1" type="ORF">G3N56_10285</name>
</gene>
<dbReference type="RefSeq" id="WP_163302174.1">
    <property type="nucleotide sequence ID" value="NZ_JAAGRQ010000037.1"/>
</dbReference>
<dbReference type="EMBL" id="JAAGRQ010000037">
    <property type="protein sequence ID" value="NDY57128.1"/>
    <property type="molecule type" value="Genomic_DNA"/>
</dbReference>
<comment type="caution">
    <text evidence="1">The sequence shown here is derived from an EMBL/GenBank/DDBJ whole genome shotgun (WGS) entry which is preliminary data.</text>
</comment>
<dbReference type="PANTHER" id="PTHR35936:SF19">
    <property type="entry name" value="AMINO-ACID-BINDING PROTEIN YXEM-RELATED"/>
    <property type="match status" value="1"/>
</dbReference>
<sequence length="246" mass="27786">MKAKHVLFVVALIAFLLSNAMGQARFNVIYIEYPPYCFTKNGNPDGYLLTRASSVLRCAKLDFRLVGCPSNRALHEVKTASNTISIGWFKTQEREQFAKYSIPLSQSRPQVAVFLKKNEDGFAGFNSLKDLLSNSNLKIGVIKGHSEGEIVDSIMSNSRDNVILVSAEQVNLMSMLKAGRFDYILLPPEEIQHLLRTSGMNPRDFEKKQLEDIPPGNKRYIIFSNDIEDETIHVINTCIAKSHFER</sequence>
<keyword evidence="2" id="KW-1185">Reference proteome</keyword>
<dbReference type="Gene3D" id="3.40.190.10">
    <property type="entry name" value="Periplasmic binding protein-like II"/>
    <property type="match status" value="2"/>
</dbReference>
<dbReference type="AlphaFoldDB" id="A0A7K3NLR3"/>
<reference evidence="1 2" key="1">
    <citation type="submission" date="2020-02" db="EMBL/GenBank/DDBJ databases">
        <title>Comparative genomics of sulfur disproportionating microorganisms.</title>
        <authorList>
            <person name="Ward L.M."/>
            <person name="Bertran E."/>
            <person name="Johnston D.T."/>
        </authorList>
    </citation>
    <scope>NUCLEOTIDE SEQUENCE [LARGE SCALE GENOMIC DNA]</scope>
    <source>
        <strain evidence="1 2">DSM 3696</strain>
    </source>
</reference>
<evidence type="ECO:0000313" key="2">
    <source>
        <dbReference type="Proteomes" id="UP000469724"/>
    </source>
</evidence>
<dbReference type="PANTHER" id="PTHR35936">
    <property type="entry name" value="MEMBRANE-BOUND LYTIC MUREIN TRANSGLYCOSYLASE F"/>
    <property type="match status" value="1"/>
</dbReference>
<accession>A0A7K3NLR3</accession>